<evidence type="ECO:0000313" key="3">
    <source>
        <dbReference type="Proteomes" id="UP000193642"/>
    </source>
</evidence>
<feature type="region of interest" description="Disordered" evidence="1">
    <location>
        <begin position="1"/>
        <end position="42"/>
    </location>
</feature>
<feature type="compositionally biased region" description="Basic and acidic residues" evidence="1">
    <location>
        <begin position="972"/>
        <end position="985"/>
    </location>
</feature>
<organism evidence="2 3">
    <name type="scientific">Rhizoclosmatium globosum</name>
    <dbReference type="NCBI Taxonomy" id="329046"/>
    <lineage>
        <taxon>Eukaryota</taxon>
        <taxon>Fungi</taxon>
        <taxon>Fungi incertae sedis</taxon>
        <taxon>Chytridiomycota</taxon>
        <taxon>Chytridiomycota incertae sedis</taxon>
        <taxon>Chytridiomycetes</taxon>
        <taxon>Chytridiales</taxon>
        <taxon>Chytriomycetaceae</taxon>
        <taxon>Rhizoclosmatium</taxon>
    </lineage>
</organism>
<keyword evidence="3" id="KW-1185">Reference proteome</keyword>
<feature type="compositionally biased region" description="Basic and acidic residues" evidence="1">
    <location>
        <begin position="1336"/>
        <end position="1379"/>
    </location>
</feature>
<feature type="compositionally biased region" description="Basic and acidic residues" evidence="1">
    <location>
        <begin position="1045"/>
        <end position="1101"/>
    </location>
</feature>
<evidence type="ECO:0000313" key="2">
    <source>
        <dbReference type="EMBL" id="ORY51134.1"/>
    </source>
</evidence>
<feature type="compositionally biased region" description="Basic and acidic residues" evidence="1">
    <location>
        <begin position="1116"/>
        <end position="1150"/>
    </location>
</feature>
<dbReference type="EMBL" id="MCGO01000006">
    <property type="protein sequence ID" value="ORY51134.1"/>
    <property type="molecule type" value="Genomic_DNA"/>
</dbReference>
<dbReference type="Proteomes" id="UP000193642">
    <property type="component" value="Unassembled WGS sequence"/>
</dbReference>
<feature type="compositionally biased region" description="Basic and acidic residues" evidence="1">
    <location>
        <begin position="1229"/>
        <end position="1240"/>
    </location>
</feature>
<feature type="compositionally biased region" description="Low complexity" evidence="1">
    <location>
        <begin position="12"/>
        <end position="29"/>
    </location>
</feature>
<sequence length="1379" mass="156991">MAHWPLIDPDTDSLSDSTSDSGESSSSSSGDDEPLFNYDPTQDTNTYQLNASKIFCMQDILSFQNYESQSLWIANLHLLLQSDISEMWETQKNTNIGLLIATLNPNMEWREQTILSLVQSIPQHQILSVSFASAVHSYKLKFQRNDLRPTADRSKIDINIDSPRNKLKKFIELVTGKIPHIVKWGNTPFHGQLISDYSCDIDSDITVTKKLEDLLPQGIYKLLPKSDFKYILDKKLGFMIDHPTGDIDAHGQPILEPVDLADIPNFQIGEGERFRLYITYNKCPENFTLSQFQTLLWDHGIRPVLADILPLATLQRVSNDSHGLQINAMVGRPGLRFPSVTVEGKYLAGFTEKFKRLLNTQNAPRIAELKTALGDFRFIGVHQGVKDLYTSEIYMGPPSAWRDGNPMYKRKNTAVGIVSTPRTRFTVVDGAINMMFESQNPSEGITTLAPVSNWEALLTSLGFSVEREIMLDCVHIGGLKAVPTQNCTYEGVFKVIIYSGFKYQTIDHVDAKHGFSSISVEEIMNNSDSLHKKVVAFQNHLRKAGDMCFGMRCEVRGEEGAVAAFLQDFKNKVQQFDRLARSTLLIVERTKDLIQYIDIRLQALLSLADVAYALQSRHSRLKPYWMELANYIQKEFLCLVSKPRGYYTPNFDLFTLHYFTQQVHAFGSVPYQAFPLLQILAYPQSLNDEFRDPLPKSLVPKFVDKAALVLYSKKKKSKGKNNPESVLHQSFAPDRVAHIMDIVRTIQSQPRVTDILVTPNARTVDELVTQMIDMLFDGLIEDLPENMIRFPENMQQVKSRKMLTVDALRLIVDNKNAYPYHLVKGIFGNRVKCYDDKLARFINFDEQEVASFFQSPPNRSTRLGRYSKYFGLLLEQLRSFQSIIIYGSRNEANSAKETLKNKLFAEARKRFEVLPCGDLDPNNAVWACSNINLPGGKRMQFLRMYHIDGRGMPYNAKTNGLIYIPSANQDGIDTRTQDTGHRTQDTRTGYTGHRTQDTGHRTGHQDRTPGHVTQDTGHQDRLHRTQDTGHRTPGQDTRTGYTGHRTQDTGHQDTGHQDRLHRTQDTGHRTQDRTPGHQDTRTQDTRTGHQDRLHRTQDTGHRTPGHRTPGQVTQDTGHRTQDTRTGHQDRLHRTQDTRTGHQDMLHKIQDTRTGYTGHRTQDTRTQDTRTGYTGHRTQDRTPGHQDTRTQDTRTGHQDTRTPGHRTPGQDTRTGYTGHRTQDTGQDTRTPGHQDTGHQDRTPGQVTQDTGHRTQDTRTQDTRTGYTGHRTQDTGHQDRTPGQVTQDTGHQDRTPGHVTQDTGHQDRLHRTQDTGHQDTGHQDRLHRTQDTGQDTRTPGHQDTGHQDRTPGHQDTRTQDTRTGHQDRLYRTQDTGHRLHG</sequence>
<feature type="region of interest" description="Disordered" evidence="1">
    <location>
        <begin position="972"/>
        <end position="1379"/>
    </location>
</feature>
<reference evidence="2 3" key="1">
    <citation type="submission" date="2016-07" db="EMBL/GenBank/DDBJ databases">
        <title>Pervasive Adenine N6-methylation of Active Genes in Fungi.</title>
        <authorList>
            <consortium name="DOE Joint Genome Institute"/>
            <person name="Mondo S.J."/>
            <person name="Dannebaum R.O."/>
            <person name="Kuo R.C."/>
            <person name="Labutti K."/>
            <person name="Haridas S."/>
            <person name="Kuo A."/>
            <person name="Salamov A."/>
            <person name="Ahrendt S.R."/>
            <person name="Lipzen A."/>
            <person name="Sullivan W."/>
            <person name="Andreopoulos W.B."/>
            <person name="Clum A."/>
            <person name="Lindquist E."/>
            <person name="Daum C."/>
            <person name="Ramamoorthy G.K."/>
            <person name="Gryganskyi A."/>
            <person name="Culley D."/>
            <person name="Magnuson J.K."/>
            <person name="James T.Y."/>
            <person name="O'Malley M.A."/>
            <person name="Stajich J.E."/>
            <person name="Spatafora J.W."/>
            <person name="Visel A."/>
            <person name="Grigoriev I.V."/>
        </authorList>
    </citation>
    <scope>NUCLEOTIDE SEQUENCE [LARGE SCALE GENOMIC DNA]</scope>
    <source>
        <strain evidence="2 3">JEL800</strain>
    </source>
</reference>
<comment type="caution">
    <text evidence="2">The sequence shown here is derived from an EMBL/GenBank/DDBJ whole genome shotgun (WGS) entry which is preliminary data.</text>
</comment>
<protein>
    <submittedName>
        <fullName evidence="2">Uncharacterized protein</fullName>
    </submittedName>
</protein>
<gene>
    <name evidence="2" type="ORF">BCR33DRAFT_837325</name>
</gene>
<feature type="compositionally biased region" description="Basic and acidic residues" evidence="1">
    <location>
        <begin position="1017"/>
        <end position="1030"/>
    </location>
</feature>
<feature type="compositionally biased region" description="Basic and acidic residues" evidence="1">
    <location>
        <begin position="1176"/>
        <end position="1201"/>
    </location>
</feature>
<feature type="compositionally biased region" description="Basic and acidic residues" evidence="1">
    <location>
        <begin position="1302"/>
        <end position="1328"/>
    </location>
</feature>
<feature type="compositionally biased region" description="Basic and acidic residues" evidence="1">
    <location>
        <begin position="1249"/>
        <end position="1260"/>
    </location>
</feature>
<name>A0A1Y2CWC1_9FUNG</name>
<evidence type="ECO:0000256" key="1">
    <source>
        <dbReference type="SAM" id="MobiDB-lite"/>
    </source>
</evidence>
<dbReference type="OrthoDB" id="10069898at2759"/>
<feature type="compositionally biased region" description="Basic and acidic residues" evidence="1">
    <location>
        <begin position="1269"/>
        <end position="1278"/>
    </location>
</feature>
<accession>A0A1Y2CWC1</accession>
<proteinExistence type="predicted"/>
<feature type="compositionally biased region" description="Basic and acidic residues" evidence="1">
    <location>
        <begin position="994"/>
        <end position="1009"/>
    </location>
</feature>